<evidence type="ECO:0000256" key="5">
    <source>
        <dbReference type="ARBA" id="ARBA00022822"/>
    </source>
</evidence>
<dbReference type="STRING" id="595536.GCA_000178815_01159"/>
<dbReference type="InterPro" id="IPR000312">
    <property type="entry name" value="Glycosyl_Trfase_fam3"/>
</dbReference>
<dbReference type="Pfam" id="PF02885">
    <property type="entry name" value="Glycos_trans_3N"/>
    <property type="match status" value="1"/>
</dbReference>
<proteinExistence type="inferred from homology"/>
<dbReference type="RefSeq" id="WP_003609431.1">
    <property type="nucleotide sequence ID" value="NZ_ADVE02000001.1"/>
</dbReference>
<feature type="binding site" evidence="9">
    <location>
        <position position="81"/>
    </location>
    <ligand>
        <name>anthranilate</name>
        <dbReference type="ChEBI" id="CHEBI:16567"/>
        <label>1</label>
    </ligand>
</feature>
<evidence type="ECO:0000256" key="3">
    <source>
        <dbReference type="ARBA" id="ARBA00022676"/>
    </source>
</evidence>
<evidence type="ECO:0000256" key="1">
    <source>
        <dbReference type="ARBA" id="ARBA00004907"/>
    </source>
</evidence>
<reference evidence="13" key="1">
    <citation type="submission" date="2017-10" db="EMBL/GenBank/DDBJ databases">
        <title>Completed PacBio SMRT sequence of Methylosinus trichosporium OB3b reveals presence of a third large plasmid.</title>
        <authorList>
            <person name="Charles T.C."/>
            <person name="Lynch M.D.J."/>
            <person name="Heil J.R."/>
            <person name="Cheng J."/>
        </authorList>
    </citation>
    <scope>NUCLEOTIDE SEQUENCE [LARGE SCALE GENOMIC DNA]</scope>
    <source>
        <strain evidence="13">OB3b</strain>
    </source>
</reference>
<dbReference type="Proteomes" id="UP000230709">
    <property type="component" value="Chromosome"/>
</dbReference>
<dbReference type="EC" id="2.4.2.18" evidence="9"/>
<evidence type="ECO:0000256" key="7">
    <source>
        <dbReference type="ARBA" id="ARBA00052328"/>
    </source>
</evidence>
<dbReference type="SUPFAM" id="SSF52418">
    <property type="entry name" value="Nucleoside phosphorylase/phosphoribosyltransferase catalytic domain"/>
    <property type="match status" value="1"/>
</dbReference>
<keyword evidence="6 9" id="KW-0057">Aromatic amino acid biosynthesis</keyword>
<evidence type="ECO:0000256" key="8">
    <source>
        <dbReference type="ARBA" id="ARBA00061188"/>
    </source>
</evidence>
<keyword evidence="13" id="KW-1185">Reference proteome</keyword>
<name>A0A2D2D4I2_METT3</name>
<dbReference type="AlphaFoldDB" id="A0A2D2D4I2"/>
<evidence type="ECO:0000256" key="6">
    <source>
        <dbReference type="ARBA" id="ARBA00023141"/>
    </source>
</evidence>
<feature type="binding site" evidence="9">
    <location>
        <position position="121"/>
    </location>
    <ligand>
        <name>5-phospho-alpha-D-ribose 1-diphosphate</name>
        <dbReference type="ChEBI" id="CHEBI:58017"/>
    </ligand>
</feature>
<evidence type="ECO:0000313" key="13">
    <source>
        <dbReference type="Proteomes" id="UP000230709"/>
    </source>
</evidence>
<dbReference type="GO" id="GO:0005829">
    <property type="term" value="C:cytosol"/>
    <property type="evidence" value="ECO:0007669"/>
    <property type="project" value="TreeGrafter"/>
</dbReference>
<keyword evidence="3 9" id="KW-0328">Glycosyltransferase</keyword>
<dbReference type="PANTHER" id="PTHR43285:SF2">
    <property type="entry name" value="ANTHRANILATE PHOSPHORIBOSYLTRANSFERASE"/>
    <property type="match status" value="1"/>
</dbReference>
<feature type="domain" description="Glycosyl transferase family 3 N-terminal" evidence="11">
    <location>
        <begin position="6"/>
        <end position="66"/>
    </location>
</feature>
<dbReference type="InterPro" id="IPR017459">
    <property type="entry name" value="Glycosyl_Trfase_fam3_N_dom"/>
</dbReference>
<feature type="binding site" evidence="9">
    <location>
        <position position="81"/>
    </location>
    <ligand>
        <name>5-phospho-alpha-D-ribose 1-diphosphate</name>
        <dbReference type="ChEBI" id="CHEBI:58017"/>
    </ligand>
</feature>
<comment type="similarity">
    <text evidence="9">Belongs to the anthranilate phosphoribosyltransferase family.</text>
</comment>
<dbReference type="HAMAP" id="MF_00211">
    <property type="entry name" value="TrpD"/>
    <property type="match status" value="1"/>
</dbReference>
<evidence type="ECO:0000259" key="11">
    <source>
        <dbReference type="Pfam" id="PF02885"/>
    </source>
</evidence>
<keyword evidence="5 9" id="KW-0822">Tryptophan biosynthesis</keyword>
<feature type="domain" description="Glycosyl transferase family 3" evidence="10">
    <location>
        <begin position="75"/>
        <end position="324"/>
    </location>
</feature>
<dbReference type="FunFam" id="3.40.1030.10:FF:000002">
    <property type="entry name" value="Anthranilate phosphoribosyltransferase"/>
    <property type="match status" value="1"/>
</dbReference>
<dbReference type="UniPathway" id="UPA00035">
    <property type="reaction ID" value="UER00041"/>
</dbReference>
<comment type="catalytic activity">
    <reaction evidence="7 9">
        <text>N-(5-phospho-beta-D-ribosyl)anthranilate + diphosphate = 5-phospho-alpha-D-ribose 1-diphosphate + anthranilate</text>
        <dbReference type="Rhea" id="RHEA:11768"/>
        <dbReference type="ChEBI" id="CHEBI:16567"/>
        <dbReference type="ChEBI" id="CHEBI:18277"/>
        <dbReference type="ChEBI" id="CHEBI:33019"/>
        <dbReference type="ChEBI" id="CHEBI:58017"/>
        <dbReference type="EC" id="2.4.2.18"/>
    </reaction>
</comment>
<protein>
    <recommendedName>
        <fullName evidence="9">Anthranilate phosphoribosyltransferase</fullName>
        <ecNumber evidence="9">2.4.2.18</ecNumber>
    </recommendedName>
</protein>
<evidence type="ECO:0000256" key="9">
    <source>
        <dbReference type="HAMAP-Rule" id="MF_00211"/>
    </source>
</evidence>
<dbReference type="Gene3D" id="3.40.1030.10">
    <property type="entry name" value="Nucleoside phosphorylase/phosphoribosyltransferase catalytic domain"/>
    <property type="match status" value="1"/>
</dbReference>
<keyword evidence="9" id="KW-0460">Magnesium</keyword>
<feature type="binding site" evidence="9">
    <location>
        <position position="167"/>
    </location>
    <ligand>
        <name>anthranilate</name>
        <dbReference type="ChEBI" id="CHEBI:16567"/>
        <label>2</label>
    </ligand>
</feature>
<keyword evidence="9" id="KW-0479">Metal-binding</keyword>
<keyword evidence="2 9" id="KW-0028">Amino-acid biosynthesis</keyword>
<feature type="binding site" evidence="9">
    <location>
        <position position="89"/>
    </location>
    <ligand>
        <name>5-phospho-alpha-D-ribose 1-diphosphate</name>
        <dbReference type="ChEBI" id="CHEBI:58017"/>
    </ligand>
</feature>
<comment type="function">
    <text evidence="9">Catalyzes the transfer of the phosphoribosyl group of 5-phosphorylribose-1-pyrophosphate (PRPP) to anthranilate to yield N-(5'-phosphoribosyl)-anthranilate (PRA).</text>
</comment>
<feature type="binding site" evidence="9">
    <location>
        <position position="226"/>
    </location>
    <ligand>
        <name>Mg(2+)</name>
        <dbReference type="ChEBI" id="CHEBI:18420"/>
        <label>2</label>
    </ligand>
</feature>
<dbReference type="NCBIfam" id="TIGR01245">
    <property type="entry name" value="trpD"/>
    <property type="match status" value="1"/>
</dbReference>
<dbReference type="GO" id="GO:0004048">
    <property type="term" value="F:anthranilate phosphoribosyltransferase activity"/>
    <property type="evidence" value="ECO:0007669"/>
    <property type="project" value="UniProtKB-UniRule"/>
</dbReference>
<comment type="caution">
    <text evidence="9">Lacks conserved residue(s) required for the propagation of feature annotation.</text>
</comment>
<accession>A0A2D2D4I2</accession>
<evidence type="ECO:0000313" key="12">
    <source>
        <dbReference type="EMBL" id="ATQ69941.1"/>
    </source>
</evidence>
<dbReference type="InterPro" id="IPR036320">
    <property type="entry name" value="Glycosyl_Trfase_fam3_N_dom_sf"/>
</dbReference>
<feature type="binding site" evidence="9">
    <location>
        <begin position="84"/>
        <end position="85"/>
    </location>
    <ligand>
        <name>5-phospho-alpha-D-ribose 1-diphosphate</name>
        <dbReference type="ChEBI" id="CHEBI:58017"/>
    </ligand>
</feature>
<dbReference type="KEGG" id="mtw:CQW49_20180"/>
<feature type="binding site" evidence="9">
    <location>
        <position position="227"/>
    </location>
    <ligand>
        <name>Mg(2+)</name>
        <dbReference type="ChEBI" id="CHEBI:18420"/>
        <label>1</label>
    </ligand>
</feature>
<sequence>MTDLVPFLATIANGATLSRAEARAAVSVILEGGATPAQLGAFLMGLRLRGESVEEIIGGAEAMRAAMAPVEGAADAIDIVGTGGDGAGTYNVSTLAALIVAGCGVRVAKHGGRAASSRSGATDVLAELGVRVGVAPTHATACLAETGLCFMAAPTHHPALRHAAAARGELKLRTLFNLLGPLCNPARAERQLIGAYSKDLLEPLARALAELGAKRAWLVHGSDGLDELTTTGPSHVVALADGELCAFSVAPEDAGLARAAPAALVGGDPAHNASALRAVLEGARNAYRDIAVLNAAAALIVAEAAGDLREGAALAARALDSGAAKEKLEALVRVSNRPQPAAS</sequence>
<evidence type="ECO:0000256" key="2">
    <source>
        <dbReference type="ARBA" id="ARBA00022605"/>
    </source>
</evidence>
<comment type="similarity">
    <text evidence="8">In the C-terminal section; belongs to the anthranilate phosphoribosyltransferase family.</text>
</comment>
<dbReference type="InterPro" id="IPR035902">
    <property type="entry name" value="Nuc_phospho_transferase"/>
</dbReference>
<comment type="subunit">
    <text evidence="9">Homodimer.</text>
</comment>
<evidence type="ECO:0000256" key="4">
    <source>
        <dbReference type="ARBA" id="ARBA00022679"/>
    </source>
</evidence>
<dbReference type="PANTHER" id="PTHR43285">
    <property type="entry name" value="ANTHRANILATE PHOSPHORIBOSYLTRANSFERASE"/>
    <property type="match status" value="1"/>
</dbReference>
<organism evidence="12 13">
    <name type="scientific">Methylosinus trichosporium (strain ATCC 35070 / NCIMB 11131 / UNIQEM 75 / OB3b)</name>
    <dbReference type="NCBI Taxonomy" id="595536"/>
    <lineage>
        <taxon>Bacteria</taxon>
        <taxon>Pseudomonadati</taxon>
        <taxon>Pseudomonadota</taxon>
        <taxon>Alphaproteobacteria</taxon>
        <taxon>Hyphomicrobiales</taxon>
        <taxon>Methylocystaceae</taxon>
        <taxon>Methylosinus</taxon>
    </lineage>
</organism>
<keyword evidence="4 9" id="KW-0808">Transferase</keyword>
<feature type="binding site" evidence="9">
    <location>
        <begin position="109"/>
        <end position="117"/>
    </location>
    <ligand>
        <name>5-phospho-alpha-D-ribose 1-diphosphate</name>
        <dbReference type="ChEBI" id="CHEBI:58017"/>
    </ligand>
</feature>
<dbReference type="GO" id="GO:0000287">
    <property type="term" value="F:magnesium ion binding"/>
    <property type="evidence" value="ECO:0007669"/>
    <property type="project" value="UniProtKB-UniRule"/>
</dbReference>
<dbReference type="Gene3D" id="1.20.970.10">
    <property type="entry name" value="Transferase, Pyrimidine Nucleoside Phosphorylase, Chain C"/>
    <property type="match status" value="1"/>
</dbReference>
<evidence type="ECO:0000259" key="10">
    <source>
        <dbReference type="Pfam" id="PF00591"/>
    </source>
</evidence>
<comment type="cofactor">
    <cofactor evidence="9">
        <name>Mg(2+)</name>
        <dbReference type="ChEBI" id="CHEBI:18420"/>
    </cofactor>
    <text evidence="9">Binds 2 magnesium ions per monomer.</text>
</comment>
<gene>
    <name evidence="9 12" type="primary">trpD</name>
    <name evidence="12" type="ORF">CQW49_20180</name>
</gene>
<dbReference type="InterPro" id="IPR005940">
    <property type="entry name" value="Anthranilate_Pribosyl_Tfrase"/>
</dbReference>
<dbReference type="Pfam" id="PF00591">
    <property type="entry name" value="Glycos_transf_3"/>
    <property type="match status" value="1"/>
</dbReference>
<feature type="binding site" evidence="9">
    <location>
        <position position="93"/>
    </location>
    <ligand>
        <name>Mg(2+)</name>
        <dbReference type="ChEBI" id="CHEBI:18420"/>
        <label>1</label>
    </ligand>
</feature>
<dbReference type="EMBL" id="CP023737">
    <property type="protein sequence ID" value="ATQ69941.1"/>
    <property type="molecule type" value="Genomic_DNA"/>
</dbReference>
<feature type="binding site" evidence="9">
    <location>
        <begin position="91"/>
        <end position="94"/>
    </location>
    <ligand>
        <name>5-phospho-alpha-D-ribose 1-diphosphate</name>
        <dbReference type="ChEBI" id="CHEBI:58017"/>
    </ligand>
</feature>
<dbReference type="SUPFAM" id="SSF47648">
    <property type="entry name" value="Nucleoside phosphorylase/phosphoribosyltransferase N-terminal domain"/>
    <property type="match status" value="1"/>
</dbReference>
<comment type="pathway">
    <text evidence="1 9">Amino-acid biosynthesis; L-tryptophan biosynthesis; L-tryptophan from chorismate: step 2/5.</text>
</comment>
<feature type="binding site" evidence="9">
    <location>
        <position position="227"/>
    </location>
    <ligand>
        <name>Mg(2+)</name>
        <dbReference type="ChEBI" id="CHEBI:18420"/>
        <label>2</label>
    </ligand>
</feature>
<dbReference type="GO" id="GO:0000162">
    <property type="term" value="P:L-tryptophan biosynthetic process"/>
    <property type="evidence" value="ECO:0007669"/>
    <property type="project" value="UniProtKB-UniRule"/>
</dbReference>